<name>A0ABM0LZD0_SACKO</name>
<evidence type="ECO:0000313" key="1">
    <source>
        <dbReference type="Proteomes" id="UP000694865"/>
    </source>
</evidence>
<gene>
    <name evidence="2" type="primary">LOC102807342</name>
</gene>
<dbReference type="GeneID" id="102807342"/>
<reference evidence="2" key="1">
    <citation type="submission" date="2025-08" db="UniProtKB">
        <authorList>
            <consortium name="RefSeq"/>
        </authorList>
    </citation>
    <scope>IDENTIFICATION</scope>
    <source>
        <tissue evidence="2">Testes</tissue>
    </source>
</reference>
<keyword evidence="1" id="KW-1185">Reference proteome</keyword>
<feature type="non-terminal residue" evidence="2">
    <location>
        <position position="134"/>
    </location>
</feature>
<protein>
    <submittedName>
        <fullName evidence="2">Uncharacterized protein LOC102807342</fullName>
    </submittedName>
</protein>
<sequence length="134" mass="15721">MTNLKDCVSELKDWMYCNKLKLNPQKTDILVFGMPQQIKKVNLISLKVDNTLFFVRNDVRNLGVMFDKHLNMRVQNAAARIVLKKRKYDRITPALISLHWLPVKDRIVYKLMLLVDKALNGQSPKYISEVFHPH</sequence>
<accession>A0ABM0LZD0</accession>
<dbReference type="RefSeq" id="XP_006813121.1">
    <property type="nucleotide sequence ID" value="XM_006813058.1"/>
</dbReference>
<organism evidence="1 2">
    <name type="scientific">Saccoglossus kowalevskii</name>
    <name type="common">Acorn worm</name>
    <dbReference type="NCBI Taxonomy" id="10224"/>
    <lineage>
        <taxon>Eukaryota</taxon>
        <taxon>Metazoa</taxon>
        <taxon>Hemichordata</taxon>
        <taxon>Enteropneusta</taxon>
        <taxon>Harrimaniidae</taxon>
        <taxon>Saccoglossus</taxon>
    </lineage>
</organism>
<dbReference type="PANTHER" id="PTHR33332">
    <property type="entry name" value="REVERSE TRANSCRIPTASE DOMAIN-CONTAINING PROTEIN"/>
    <property type="match status" value="1"/>
</dbReference>
<proteinExistence type="predicted"/>
<dbReference type="Proteomes" id="UP000694865">
    <property type="component" value="Unplaced"/>
</dbReference>
<evidence type="ECO:0000313" key="2">
    <source>
        <dbReference type="RefSeq" id="XP_006813121.1"/>
    </source>
</evidence>